<organism evidence="2 3">
    <name type="scientific">Sutcliffiella rhizosphaerae</name>
    <dbReference type="NCBI Taxonomy" id="2880967"/>
    <lineage>
        <taxon>Bacteria</taxon>
        <taxon>Bacillati</taxon>
        <taxon>Bacillota</taxon>
        <taxon>Bacilli</taxon>
        <taxon>Bacillales</taxon>
        <taxon>Bacillaceae</taxon>
        <taxon>Sutcliffiella</taxon>
    </lineage>
</organism>
<feature type="domain" description="Integron-associated effector binding protein" evidence="1">
    <location>
        <begin position="6"/>
        <end position="156"/>
    </location>
</feature>
<dbReference type="EMBL" id="CAKJTJ010000023">
    <property type="protein sequence ID" value="CAG9622560.1"/>
    <property type="molecule type" value="Genomic_DNA"/>
</dbReference>
<dbReference type="InterPro" id="IPR011256">
    <property type="entry name" value="Reg_factor_effector_dom_sf"/>
</dbReference>
<dbReference type="Gene3D" id="3.20.80.10">
    <property type="entry name" value="Regulatory factor, effector binding domain"/>
    <property type="match status" value="1"/>
</dbReference>
<keyword evidence="3" id="KW-1185">Reference proteome</keyword>
<accession>A0ABM8YRX4</accession>
<dbReference type="SUPFAM" id="SSF55136">
    <property type="entry name" value="Probable bacterial effector-binding domain"/>
    <property type="match status" value="1"/>
</dbReference>
<dbReference type="Proteomes" id="UP000789833">
    <property type="component" value="Unassembled WGS sequence"/>
</dbReference>
<comment type="caution">
    <text evidence="2">The sequence shown here is derived from an EMBL/GenBank/DDBJ whole genome shotgun (WGS) entry which is preliminary data.</text>
</comment>
<name>A0ABM8YRX4_9BACI</name>
<dbReference type="Pfam" id="PF14526">
    <property type="entry name" value="Cass2"/>
    <property type="match status" value="1"/>
</dbReference>
<evidence type="ECO:0000313" key="2">
    <source>
        <dbReference type="EMBL" id="CAG9622560.1"/>
    </source>
</evidence>
<protein>
    <recommendedName>
        <fullName evidence="1">Integron-associated effector binding protein domain-containing protein</fullName>
    </recommendedName>
</protein>
<evidence type="ECO:0000313" key="3">
    <source>
        <dbReference type="Proteomes" id="UP000789833"/>
    </source>
</evidence>
<reference evidence="2 3" key="1">
    <citation type="submission" date="2021-10" db="EMBL/GenBank/DDBJ databases">
        <authorList>
            <person name="Criscuolo A."/>
        </authorList>
    </citation>
    <scope>NUCLEOTIDE SEQUENCE [LARGE SCALE GENOMIC DNA]</scope>
    <source>
        <strain evidence="3">CIP 111883</strain>
    </source>
</reference>
<gene>
    <name evidence="2" type="ORF">BACCIP111883_03351</name>
</gene>
<evidence type="ECO:0000259" key="1">
    <source>
        <dbReference type="Pfam" id="PF14526"/>
    </source>
</evidence>
<sequence>MMHKVSLSEITIIGFRISCPFGEFVTEIPKARQELIRRISEIDNIVNTQRHVGIHKEVPSNEYEAAYFIGYEVEKVASVPKDMISITVYPQTYGKINYQGKVEKIHGAYDELSHWMMQEQNKINYSNWTVEKIATDDRIIDFEQMYSINLDIFIPIK</sequence>
<dbReference type="InterPro" id="IPR029441">
    <property type="entry name" value="Cass2"/>
</dbReference>
<proteinExistence type="predicted"/>